<dbReference type="InterPro" id="IPR003718">
    <property type="entry name" value="OsmC/Ohr_fam"/>
</dbReference>
<dbReference type="RefSeq" id="WP_346248162.1">
    <property type="nucleotide sequence ID" value="NZ_JBDIZK010000012.1"/>
</dbReference>
<sequence>MPTVTHDYTARIAWTGNRGEGTRSYRGYDRTWSIVTPGKAEIACSNDPLLGGDPARPNPEDLLLASLSSCHMLWYLHLAAKAGIVVHEYRDDPLGVGETGPRGEGRFLSAVLRPEIRVDPGADLAAADALHGEVHHYCFIARSVNFPVSVEARYIEG</sequence>
<gene>
    <name evidence="1" type="ORF">TPR58_18255</name>
</gene>
<comment type="caution">
    <text evidence="1">The sequence shown here is derived from an EMBL/GenBank/DDBJ whole genome shotgun (WGS) entry which is preliminary data.</text>
</comment>
<dbReference type="PANTHER" id="PTHR42830:SF2">
    <property type="entry name" value="OSMC_OHR FAMILY PROTEIN"/>
    <property type="match status" value="1"/>
</dbReference>
<organism evidence="1 2">
    <name type="scientific">Sphingomonas rustica</name>
    <dbReference type="NCBI Taxonomy" id="3103142"/>
    <lineage>
        <taxon>Bacteria</taxon>
        <taxon>Pseudomonadati</taxon>
        <taxon>Pseudomonadota</taxon>
        <taxon>Alphaproteobacteria</taxon>
        <taxon>Sphingomonadales</taxon>
        <taxon>Sphingomonadaceae</taxon>
        <taxon>Sphingomonas</taxon>
    </lineage>
</organism>
<accession>A0ABV0BD02</accession>
<dbReference type="SUPFAM" id="SSF82784">
    <property type="entry name" value="OsmC-like"/>
    <property type="match status" value="1"/>
</dbReference>
<proteinExistence type="predicted"/>
<keyword evidence="2" id="KW-1185">Reference proteome</keyword>
<dbReference type="Pfam" id="PF02566">
    <property type="entry name" value="OsmC"/>
    <property type="match status" value="1"/>
</dbReference>
<dbReference type="InterPro" id="IPR036102">
    <property type="entry name" value="OsmC/Ohrsf"/>
</dbReference>
<dbReference type="InterPro" id="IPR052707">
    <property type="entry name" value="OsmC_Ohr_Peroxiredoxin"/>
</dbReference>
<dbReference type="Proteomes" id="UP001427805">
    <property type="component" value="Unassembled WGS sequence"/>
</dbReference>
<dbReference type="EMBL" id="JBDIZK010000012">
    <property type="protein sequence ID" value="MEN3749122.1"/>
    <property type="molecule type" value="Genomic_DNA"/>
</dbReference>
<protein>
    <submittedName>
        <fullName evidence="1">OsmC family protein</fullName>
    </submittedName>
</protein>
<name>A0ABV0BD02_9SPHN</name>
<evidence type="ECO:0000313" key="2">
    <source>
        <dbReference type="Proteomes" id="UP001427805"/>
    </source>
</evidence>
<evidence type="ECO:0000313" key="1">
    <source>
        <dbReference type="EMBL" id="MEN3749122.1"/>
    </source>
</evidence>
<reference evidence="1 2" key="1">
    <citation type="submission" date="2024-05" db="EMBL/GenBank/DDBJ databases">
        <title>Sphingomonas sp. HF-S3 16S ribosomal RNA gene Genome sequencing and assembly.</title>
        <authorList>
            <person name="Lee H."/>
        </authorList>
    </citation>
    <scope>NUCLEOTIDE SEQUENCE [LARGE SCALE GENOMIC DNA]</scope>
    <source>
        <strain evidence="1 2">HF-S3</strain>
    </source>
</reference>
<dbReference type="PANTHER" id="PTHR42830">
    <property type="entry name" value="OSMOTICALLY INDUCIBLE FAMILY PROTEIN"/>
    <property type="match status" value="1"/>
</dbReference>
<dbReference type="InterPro" id="IPR015946">
    <property type="entry name" value="KH_dom-like_a/b"/>
</dbReference>
<dbReference type="Gene3D" id="3.30.300.20">
    <property type="match status" value="1"/>
</dbReference>